<dbReference type="InParanoid" id="A0A1D3CT88"/>
<accession>A0A1D3CT88</accession>
<feature type="region of interest" description="Disordered" evidence="1">
    <location>
        <begin position="368"/>
        <end position="395"/>
    </location>
</feature>
<gene>
    <name evidence="2" type="ORF">cyc_01564</name>
</gene>
<name>A0A1D3CT88_9EIME</name>
<feature type="region of interest" description="Disordered" evidence="1">
    <location>
        <begin position="440"/>
        <end position="465"/>
    </location>
</feature>
<evidence type="ECO:0000256" key="1">
    <source>
        <dbReference type="SAM" id="MobiDB-lite"/>
    </source>
</evidence>
<dbReference type="VEuPathDB" id="ToxoDB:cyc_01564"/>
<keyword evidence="3" id="KW-1185">Reference proteome</keyword>
<sequence>MTMHLLTVFQPISGAEANPATLAAAITPRVAAKAAAKSAAKSAPTMHATLPSSPAATAYAQSETSALTERASVLASSPLILPLTPRTTANRGFRCGASSPKQQQQMMTMQRQHGWKHKDCARDLRALPEGSEAPCQSGGPLFQVCLKSYPNEVEAKNTEPPAASLPAAAAVVAPTTTTLNSSTTLRLLQPPQQLLLPSTEASKPVLDWTPPSLCSGADPLQQHLDSKAVLLQREPSCIIHKVSKAGSTHHSLLPPESQQRQPLQCEDWVYNTALPKQQSCCWGCGRSIYSDAPSGALLCWPSQISSCHSGRCNSQTGKWCVEPLQDTALPASTNDCGHCVAAVSLEKSVPSPEEATSLRAVAAESATAAEEAGLLPDEGTRSSHSGNSSSDESSLCCCDNDPCDCSKELWLSEALGRAATREHNKSKQERRARLASSLLKGATRQTHEASEWQALTCPTDSSRNV</sequence>
<dbReference type="EMBL" id="JROU02002045">
    <property type="protein sequence ID" value="OEH74414.1"/>
    <property type="molecule type" value="Genomic_DNA"/>
</dbReference>
<evidence type="ECO:0000313" key="3">
    <source>
        <dbReference type="Proteomes" id="UP000095192"/>
    </source>
</evidence>
<organism evidence="2 3">
    <name type="scientific">Cyclospora cayetanensis</name>
    <dbReference type="NCBI Taxonomy" id="88456"/>
    <lineage>
        <taxon>Eukaryota</taxon>
        <taxon>Sar</taxon>
        <taxon>Alveolata</taxon>
        <taxon>Apicomplexa</taxon>
        <taxon>Conoidasida</taxon>
        <taxon>Coccidia</taxon>
        <taxon>Eucoccidiorida</taxon>
        <taxon>Eimeriorina</taxon>
        <taxon>Eimeriidae</taxon>
        <taxon>Cyclospora</taxon>
    </lineage>
</organism>
<dbReference type="Proteomes" id="UP000095192">
    <property type="component" value="Unassembled WGS sequence"/>
</dbReference>
<comment type="caution">
    <text evidence="2">The sequence shown here is derived from an EMBL/GenBank/DDBJ whole genome shotgun (WGS) entry which is preliminary data.</text>
</comment>
<protein>
    <submittedName>
        <fullName evidence="2">Uncharacterized protein</fullName>
    </submittedName>
</protein>
<feature type="compositionally biased region" description="Polar residues" evidence="1">
    <location>
        <begin position="456"/>
        <end position="465"/>
    </location>
</feature>
<feature type="compositionally biased region" description="Low complexity" evidence="1">
    <location>
        <begin position="382"/>
        <end position="394"/>
    </location>
</feature>
<dbReference type="AlphaFoldDB" id="A0A1D3CT88"/>
<evidence type="ECO:0000313" key="2">
    <source>
        <dbReference type="EMBL" id="OEH74414.1"/>
    </source>
</evidence>
<proteinExistence type="predicted"/>
<reference evidence="2 3" key="1">
    <citation type="journal article" date="2016" name="BMC Genomics">
        <title>Comparative genomics reveals Cyclospora cayetanensis possesses coccidia-like metabolism and invasion components but unique surface antigens.</title>
        <authorList>
            <person name="Liu S."/>
            <person name="Wang L."/>
            <person name="Zheng H."/>
            <person name="Xu Z."/>
            <person name="Roellig D.M."/>
            <person name="Li N."/>
            <person name="Frace M.A."/>
            <person name="Tang K."/>
            <person name="Arrowood M.J."/>
            <person name="Moss D.M."/>
            <person name="Zhang L."/>
            <person name="Feng Y."/>
            <person name="Xiao L."/>
        </authorList>
    </citation>
    <scope>NUCLEOTIDE SEQUENCE [LARGE SCALE GENOMIC DNA]</scope>
    <source>
        <strain evidence="2 3">CHN_HEN01</strain>
    </source>
</reference>